<dbReference type="EMBL" id="CAOQHR010000003">
    <property type="protein sequence ID" value="CAI6332042.1"/>
    <property type="molecule type" value="Genomic_DNA"/>
</dbReference>
<dbReference type="Proteomes" id="UP001152607">
    <property type="component" value="Unassembled WGS sequence"/>
</dbReference>
<name>A0A9W4UD03_9PLEO</name>
<gene>
    <name evidence="1" type="ORF">PDIGIT_LOCUS5071</name>
</gene>
<dbReference type="AlphaFoldDB" id="A0A9W4UD03"/>
<comment type="caution">
    <text evidence="1">The sequence shown here is derived from an EMBL/GenBank/DDBJ whole genome shotgun (WGS) entry which is preliminary data.</text>
</comment>
<reference evidence="1" key="1">
    <citation type="submission" date="2023-01" db="EMBL/GenBank/DDBJ databases">
        <authorList>
            <person name="Van Ghelder C."/>
            <person name="Rancurel C."/>
        </authorList>
    </citation>
    <scope>NUCLEOTIDE SEQUENCE</scope>
    <source>
        <strain evidence="1">CNCM I-4278</strain>
    </source>
</reference>
<evidence type="ECO:0000313" key="1">
    <source>
        <dbReference type="EMBL" id="CAI6332042.1"/>
    </source>
</evidence>
<accession>A0A9W4UD03</accession>
<evidence type="ECO:0000313" key="2">
    <source>
        <dbReference type="Proteomes" id="UP001152607"/>
    </source>
</evidence>
<organism evidence="1 2">
    <name type="scientific">Periconia digitata</name>
    <dbReference type="NCBI Taxonomy" id="1303443"/>
    <lineage>
        <taxon>Eukaryota</taxon>
        <taxon>Fungi</taxon>
        <taxon>Dikarya</taxon>
        <taxon>Ascomycota</taxon>
        <taxon>Pezizomycotina</taxon>
        <taxon>Dothideomycetes</taxon>
        <taxon>Pleosporomycetidae</taxon>
        <taxon>Pleosporales</taxon>
        <taxon>Massarineae</taxon>
        <taxon>Periconiaceae</taxon>
        <taxon>Periconia</taxon>
    </lineage>
</organism>
<keyword evidence="2" id="KW-1185">Reference proteome</keyword>
<sequence length="182" mass="20997">MGMKLAPQPHRFKTHFLLGRIIKTSATELFCLLFRSILHKVICMKRPSAIDIIQRSDMYHHQRKKGVTTEQRDSINAINVWTIHVKLPSLAKYREARPLHTTAQVALSFKYPPRSIATPPFPFEHSSPKMIIKKSRMNNSSIMSSHTPHMNIKLKRENTVSVQKSTAWQTAGPIQSRQKTRF</sequence>
<proteinExistence type="predicted"/>
<protein>
    <submittedName>
        <fullName evidence="1">Uncharacterized protein</fullName>
    </submittedName>
</protein>